<accession>A0A6J5M429</accession>
<proteinExistence type="predicted"/>
<dbReference type="EMBL" id="LR796376">
    <property type="protein sequence ID" value="CAB4140137.1"/>
    <property type="molecule type" value="Genomic_DNA"/>
</dbReference>
<evidence type="ECO:0000313" key="1">
    <source>
        <dbReference type="EMBL" id="CAB4140137.1"/>
    </source>
</evidence>
<name>A0A6J5M429_9CAUD</name>
<organism evidence="1">
    <name type="scientific">uncultured Caudovirales phage</name>
    <dbReference type="NCBI Taxonomy" id="2100421"/>
    <lineage>
        <taxon>Viruses</taxon>
        <taxon>Duplodnaviria</taxon>
        <taxon>Heunggongvirae</taxon>
        <taxon>Uroviricota</taxon>
        <taxon>Caudoviricetes</taxon>
        <taxon>Peduoviridae</taxon>
        <taxon>Maltschvirus</taxon>
        <taxon>Maltschvirus maltsch</taxon>
    </lineage>
</organism>
<sequence>MEITIKLTSDQVSALQDFLSTQTEQVQNQLTGNVSIRPRYASVDSFLSEQVSTIVSNALRMYPPASVQAELEKIKAAESRIKEAAKVEPVIPA</sequence>
<protein>
    <submittedName>
        <fullName evidence="1">Uncharacterized protein</fullName>
    </submittedName>
</protein>
<reference evidence="1" key="1">
    <citation type="submission" date="2020-04" db="EMBL/GenBank/DDBJ databases">
        <authorList>
            <person name="Chiriac C."/>
            <person name="Salcher M."/>
            <person name="Ghai R."/>
            <person name="Kavagutti S V."/>
        </authorList>
    </citation>
    <scope>NUCLEOTIDE SEQUENCE</scope>
</reference>
<gene>
    <name evidence="1" type="ORF">UFOVP398_13</name>
</gene>